<dbReference type="PANTHER" id="PTHR43685:SF2">
    <property type="entry name" value="GLYCOSYLTRANSFERASE 2-LIKE DOMAIN-CONTAINING PROTEIN"/>
    <property type="match status" value="1"/>
</dbReference>
<feature type="region of interest" description="Disordered" evidence="1">
    <location>
        <begin position="791"/>
        <end position="827"/>
    </location>
</feature>
<reference evidence="3" key="1">
    <citation type="submission" date="2022-04" db="EMBL/GenBank/DDBJ databases">
        <title>Roseomonas acroporae sp. nov., isolated from coral Acropora digitifera.</title>
        <authorList>
            <person name="Sun H."/>
        </authorList>
    </citation>
    <scope>NUCLEOTIDE SEQUENCE</scope>
    <source>
        <strain evidence="3">NAR14</strain>
    </source>
</reference>
<dbReference type="EC" id="2.4.-.-" evidence="3"/>
<evidence type="ECO:0000256" key="1">
    <source>
        <dbReference type="SAM" id="MobiDB-lite"/>
    </source>
</evidence>
<proteinExistence type="predicted"/>
<dbReference type="PANTHER" id="PTHR43685">
    <property type="entry name" value="GLYCOSYLTRANSFERASE"/>
    <property type="match status" value="1"/>
</dbReference>
<dbReference type="Proteomes" id="UP001139516">
    <property type="component" value="Unassembled WGS sequence"/>
</dbReference>
<dbReference type="Gene3D" id="3.90.550.10">
    <property type="entry name" value="Spore Coat Polysaccharide Biosynthesis Protein SpsA, Chain A"/>
    <property type="match status" value="1"/>
</dbReference>
<dbReference type="AlphaFoldDB" id="A0A9X1Y6S0"/>
<dbReference type="Pfam" id="PF00535">
    <property type="entry name" value="Glycos_transf_2"/>
    <property type="match status" value="1"/>
</dbReference>
<protein>
    <submittedName>
        <fullName evidence="3">Glycosyltransferase</fullName>
        <ecNumber evidence="3">2.4.-.-</ecNumber>
    </submittedName>
</protein>
<accession>A0A9X1Y6S0</accession>
<keyword evidence="3" id="KW-0328">Glycosyltransferase</keyword>
<evidence type="ECO:0000313" key="3">
    <source>
        <dbReference type="EMBL" id="MCK8783245.1"/>
    </source>
</evidence>
<comment type="caution">
    <text evidence="3">The sequence shown here is derived from an EMBL/GenBank/DDBJ whole genome shotgun (WGS) entry which is preliminary data.</text>
</comment>
<dbReference type="InterPro" id="IPR050834">
    <property type="entry name" value="Glycosyltransf_2"/>
</dbReference>
<dbReference type="Pfam" id="PF13692">
    <property type="entry name" value="Glyco_trans_1_4"/>
    <property type="match status" value="1"/>
</dbReference>
<evidence type="ECO:0000259" key="2">
    <source>
        <dbReference type="Pfam" id="PF00535"/>
    </source>
</evidence>
<keyword evidence="4" id="KW-1185">Reference proteome</keyword>
<name>A0A9X1Y6S0_9PROT</name>
<dbReference type="InterPro" id="IPR001173">
    <property type="entry name" value="Glyco_trans_2-like"/>
</dbReference>
<keyword evidence="3" id="KW-0808">Transferase</keyword>
<organism evidence="3 4">
    <name type="scientific">Roseomonas acroporae</name>
    <dbReference type="NCBI Taxonomy" id="2937791"/>
    <lineage>
        <taxon>Bacteria</taxon>
        <taxon>Pseudomonadati</taxon>
        <taxon>Pseudomonadota</taxon>
        <taxon>Alphaproteobacteria</taxon>
        <taxon>Acetobacterales</taxon>
        <taxon>Roseomonadaceae</taxon>
        <taxon>Roseomonas</taxon>
    </lineage>
</organism>
<dbReference type="EMBL" id="JALPRX010000008">
    <property type="protein sequence ID" value="MCK8783245.1"/>
    <property type="molecule type" value="Genomic_DNA"/>
</dbReference>
<dbReference type="Gene3D" id="3.40.50.2000">
    <property type="entry name" value="Glycogen Phosphorylase B"/>
    <property type="match status" value="2"/>
</dbReference>
<sequence length="827" mass="87866">MSDTAAPPRVTVVVANHNGERFIEAALLSALGQTLRSIEVVVVDDCSTDRSVAIVEAMAAAEPRLRLLTSERNGGPAAARNRGFDAARGEWIAVLDSDDLMHPERLERLVAAGEAEDADLVADNMLVFDERARYAPYLILAGRAAGPRWVEAAEYARCNALFRRAPPLGFLKPLFRAATWLASGVRYDPALRIAEDYDIVMRLLLRGARFRLVPELGYLYRKHEASISHRFSEATLEAMATADDRFRAQAPTLERRVVRALDFRRASIEDALAYEQMVGAVRQRDLGGLLRLAAERPRGALLLRMPVKARLERLWQRLAGRGGETPATGTPATAAASPGAVAPVSPGSVAPVSPGAVAPVSPGAVAPRRVCLISRQRVVGYTNGSSTYLLSLCETLKRAGLEVHGVFPSPVLFGRWPWLKLQPEMRVFDSISIRGGWRFGDVVVATDPRIALRAGVYVADRLLRRAGIGVLGGLAKAAPYGIGAPWKPADFVFVARHAQGRADMILTDYCFQNQAIPYALRPDAPSAVVMHDLFSSRASVFSRIGGGDTVTQLDHDTEMALLGRADAVIAIQAEEGAVVRRALPGTRVIVAPMAITPVAAPQPGQGARVMFVGSKTPPNSTGLRWFFDECWPAIRAAVPAATLEVAGSVAQDFPGAPPEGVRFLGLVDDLDGLYRDAAVVISPLLAGSGLKIKLIEAMGRGKAIVATPVTVQGVEDLGDGAVVVTDEPAEFAAAVTRLLRDKAARGTLAAAALAAARARFTAAACYAEVVAFARGGLAALPAADAHLPPVVPGEGRLPDSPQAGAAFAPLPSQPMAPRLDTVSPTAQ</sequence>
<evidence type="ECO:0000313" key="4">
    <source>
        <dbReference type="Proteomes" id="UP001139516"/>
    </source>
</evidence>
<feature type="domain" description="Glycosyltransferase 2-like" evidence="2">
    <location>
        <begin position="11"/>
        <end position="130"/>
    </location>
</feature>
<dbReference type="RefSeq" id="WP_248665372.1">
    <property type="nucleotide sequence ID" value="NZ_JALPRX010000008.1"/>
</dbReference>
<dbReference type="CDD" id="cd00761">
    <property type="entry name" value="Glyco_tranf_GTA_type"/>
    <property type="match status" value="1"/>
</dbReference>
<dbReference type="SUPFAM" id="SSF53448">
    <property type="entry name" value="Nucleotide-diphospho-sugar transferases"/>
    <property type="match status" value="1"/>
</dbReference>
<dbReference type="GO" id="GO:0016757">
    <property type="term" value="F:glycosyltransferase activity"/>
    <property type="evidence" value="ECO:0007669"/>
    <property type="project" value="UniProtKB-KW"/>
</dbReference>
<dbReference type="InterPro" id="IPR029044">
    <property type="entry name" value="Nucleotide-diphossugar_trans"/>
</dbReference>
<dbReference type="SUPFAM" id="SSF53756">
    <property type="entry name" value="UDP-Glycosyltransferase/glycogen phosphorylase"/>
    <property type="match status" value="1"/>
</dbReference>
<gene>
    <name evidence="3" type="ORF">M0638_02475</name>
</gene>